<evidence type="ECO:0000256" key="1">
    <source>
        <dbReference type="SAM" id="MobiDB-lite"/>
    </source>
</evidence>
<evidence type="ECO:0000313" key="2">
    <source>
        <dbReference type="EMBL" id="SVC63423.1"/>
    </source>
</evidence>
<protein>
    <recommendedName>
        <fullName evidence="3">Alkyl hydroperoxide reductase subunit C/ Thiol specific antioxidant domain-containing protein</fullName>
    </recommendedName>
</protein>
<feature type="non-terminal residue" evidence="2">
    <location>
        <position position="1"/>
    </location>
</feature>
<dbReference type="EMBL" id="UINC01102084">
    <property type="protein sequence ID" value="SVC63423.1"/>
    <property type="molecule type" value="Genomic_DNA"/>
</dbReference>
<organism evidence="2">
    <name type="scientific">marine metagenome</name>
    <dbReference type="NCBI Taxonomy" id="408172"/>
    <lineage>
        <taxon>unclassified sequences</taxon>
        <taxon>metagenomes</taxon>
        <taxon>ecological metagenomes</taxon>
    </lineage>
</organism>
<dbReference type="AlphaFoldDB" id="A0A382NQH9"/>
<feature type="region of interest" description="Disordered" evidence="1">
    <location>
        <begin position="1"/>
        <end position="20"/>
    </location>
</feature>
<proteinExistence type="predicted"/>
<gene>
    <name evidence="2" type="ORF">METZ01_LOCUS316277</name>
</gene>
<name>A0A382NQH9_9ZZZZ</name>
<reference evidence="2" key="1">
    <citation type="submission" date="2018-05" db="EMBL/GenBank/DDBJ databases">
        <authorList>
            <person name="Lanie J.A."/>
            <person name="Ng W.-L."/>
            <person name="Kazmierczak K.M."/>
            <person name="Andrzejewski T.M."/>
            <person name="Davidsen T.M."/>
            <person name="Wayne K.J."/>
            <person name="Tettelin H."/>
            <person name="Glass J.I."/>
            <person name="Rusch D."/>
            <person name="Podicherti R."/>
            <person name="Tsui H.-C.T."/>
            <person name="Winkler M.E."/>
        </authorList>
    </citation>
    <scope>NUCLEOTIDE SEQUENCE</scope>
</reference>
<sequence length="69" mass="7929">IDYETGAQLQQSRHGTDGELVDSPWQLPGEFVVDQTGIIRLAHRYQHCEDWPNPLMLIPAIKEAIWESK</sequence>
<accession>A0A382NQH9</accession>
<evidence type="ECO:0008006" key="3">
    <source>
        <dbReference type="Google" id="ProtNLM"/>
    </source>
</evidence>